<feature type="signal peptide" evidence="1">
    <location>
        <begin position="1"/>
        <end position="23"/>
    </location>
</feature>
<keyword evidence="1" id="KW-0732">Signal</keyword>
<protein>
    <submittedName>
        <fullName evidence="3">Glycoside hydrolase</fullName>
    </submittedName>
</protein>
<dbReference type="PANTHER" id="PTHR46066:SF2">
    <property type="entry name" value="CHITINASE DOMAIN-CONTAINING PROTEIN 1"/>
    <property type="match status" value="1"/>
</dbReference>
<dbReference type="GO" id="GO:0008061">
    <property type="term" value="F:chitin binding"/>
    <property type="evidence" value="ECO:0007669"/>
    <property type="project" value="InterPro"/>
</dbReference>
<dbReference type="SUPFAM" id="SSF51445">
    <property type="entry name" value="(Trans)glycosidases"/>
    <property type="match status" value="1"/>
</dbReference>
<keyword evidence="3" id="KW-0378">Hydrolase</keyword>
<dbReference type="RefSeq" id="WP_198442576.1">
    <property type="nucleotide sequence ID" value="NZ_CBCSHE010000005.1"/>
</dbReference>
<evidence type="ECO:0000259" key="2">
    <source>
        <dbReference type="PROSITE" id="PS51910"/>
    </source>
</evidence>
<proteinExistence type="predicted"/>
<dbReference type="GO" id="GO:0005975">
    <property type="term" value="P:carbohydrate metabolic process"/>
    <property type="evidence" value="ECO:0007669"/>
    <property type="project" value="InterPro"/>
</dbReference>
<dbReference type="PANTHER" id="PTHR46066">
    <property type="entry name" value="CHITINASE DOMAIN-CONTAINING PROTEIN 1 FAMILY MEMBER"/>
    <property type="match status" value="1"/>
</dbReference>
<dbReference type="KEGG" id="tper:IWA51_12030"/>
<dbReference type="PROSITE" id="PS51910">
    <property type="entry name" value="GH18_2"/>
    <property type="match status" value="1"/>
</dbReference>
<dbReference type="InterPro" id="IPR017853">
    <property type="entry name" value="GH"/>
</dbReference>
<dbReference type="EMBL" id="CP064936">
    <property type="protein sequence ID" value="QQA00962.1"/>
    <property type="molecule type" value="Genomic_DNA"/>
</dbReference>
<dbReference type="GO" id="GO:0016787">
    <property type="term" value="F:hydrolase activity"/>
    <property type="evidence" value="ECO:0007669"/>
    <property type="project" value="UniProtKB-KW"/>
</dbReference>
<evidence type="ECO:0000313" key="3">
    <source>
        <dbReference type="EMBL" id="QQA00962.1"/>
    </source>
</evidence>
<evidence type="ECO:0000313" key="4">
    <source>
        <dbReference type="Proteomes" id="UP000595224"/>
    </source>
</evidence>
<dbReference type="Pfam" id="PF00704">
    <property type="entry name" value="Glyco_hydro_18"/>
    <property type="match status" value="1"/>
</dbReference>
<dbReference type="Proteomes" id="UP000595224">
    <property type="component" value="Chromosome"/>
</dbReference>
<evidence type="ECO:0000256" key="1">
    <source>
        <dbReference type="SAM" id="SignalP"/>
    </source>
</evidence>
<dbReference type="Gene3D" id="3.20.20.80">
    <property type="entry name" value="Glycosidases"/>
    <property type="match status" value="1"/>
</dbReference>
<dbReference type="InterPro" id="IPR001223">
    <property type="entry name" value="Glyco_hydro18_cat"/>
</dbReference>
<accession>A0A7T3RDG5</accession>
<dbReference type="InterPro" id="IPR029070">
    <property type="entry name" value="Chitinase_insertion_sf"/>
</dbReference>
<feature type="domain" description="GH18" evidence="2">
    <location>
        <begin position="134"/>
        <end position="338"/>
    </location>
</feature>
<dbReference type="InterPro" id="IPR011583">
    <property type="entry name" value="Chitinase_II/V-like_cat"/>
</dbReference>
<feature type="chain" id="PRO_5032931363" evidence="1">
    <location>
        <begin position="24"/>
        <end position="338"/>
    </location>
</feature>
<dbReference type="AlphaFoldDB" id="A0A7T3RDG5"/>
<organism evidence="3 4">
    <name type="scientific">Treponema peruense</name>
    <dbReference type="NCBI Taxonomy" id="2787628"/>
    <lineage>
        <taxon>Bacteria</taxon>
        <taxon>Pseudomonadati</taxon>
        <taxon>Spirochaetota</taxon>
        <taxon>Spirochaetia</taxon>
        <taxon>Spirochaetales</taxon>
        <taxon>Treponemataceae</taxon>
        <taxon>Treponema</taxon>
    </lineage>
</organism>
<sequence>MKVRTICAALVAFLTGAFGFAQKVQDTQYLYAYEQNLSEQEAVSFGEVWGYVMNGREYEFSQQMPVTDLCCFSADINHYGEISSYPDLSKFEGFKGRKHLVVTCESRSLSHLVLEPKFGIAKKIARELAKASVDYDGIQIDFELVPVRDAENFRRFLKLLHSKLPKEKMLSVCVPARLRSVEDDVYSYTMLEPLADRIIVMAYDQHWSTSKSGPVAGMDWGERIAEYSCSVIPKNKIVMGMPFYGRTWVDENFGKAWYNSGVNRILNENGVKQVERKDGVPNFSFTAQVCVTGWFDDAQSLLQRCRLYGGMGIDNVAFWRIGQEDPAIWNYLNVDEKK</sequence>
<gene>
    <name evidence="3" type="ORF">IWA51_12030</name>
</gene>
<dbReference type="Gene3D" id="3.10.50.10">
    <property type="match status" value="1"/>
</dbReference>
<keyword evidence="4" id="KW-1185">Reference proteome</keyword>
<name>A0A7T3RDG5_9SPIR</name>
<dbReference type="SMART" id="SM00636">
    <property type="entry name" value="Glyco_18"/>
    <property type="match status" value="1"/>
</dbReference>
<reference evidence="3 4" key="1">
    <citation type="submission" date="2020-11" db="EMBL/GenBank/DDBJ databases">
        <title>Treponema Peruensis nv. sp., first commensal Treponema isolated from human feces.</title>
        <authorList>
            <person name="Belkhou C."/>
            <person name="Raes J."/>
        </authorList>
    </citation>
    <scope>NUCLEOTIDE SEQUENCE [LARGE SCALE GENOMIC DNA]</scope>
    <source>
        <strain evidence="3 4">RCC2812</strain>
    </source>
</reference>